<gene>
    <name evidence="2" type="ORF">RB653_000199</name>
</gene>
<name>A0AAN7YU59_9MYCE</name>
<proteinExistence type="predicted"/>
<feature type="coiled-coil region" evidence="1">
    <location>
        <begin position="372"/>
        <end position="399"/>
    </location>
</feature>
<evidence type="ECO:0000256" key="1">
    <source>
        <dbReference type="SAM" id="Coils"/>
    </source>
</evidence>
<protein>
    <submittedName>
        <fullName evidence="2">Uncharacterized protein</fullName>
    </submittedName>
</protein>
<comment type="caution">
    <text evidence="2">The sequence shown here is derived from an EMBL/GenBank/DDBJ whole genome shotgun (WGS) entry which is preliminary data.</text>
</comment>
<dbReference type="PANTHER" id="PTHR37508">
    <property type="entry name" value="TRANSMEMBRANE PROTEIN"/>
    <property type="match status" value="1"/>
</dbReference>
<organism evidence="2 3">
    <name type="scientific">Dictyostelium firmibasis</name>
    <dbReference type="NCBI Taxonomy" id="79012"/>
    <lineage>
        <taxon>Eukaryota</taxon>
        <taxon>Amoebozoa</taxon>
        <taxon>Evosea</taxon>
        <taxon>Eumycetozoa</taxon>
        <taxon>Dictyostelia</taxon>
        <taxon>Dictyosteliales</taxon>
        <taxon>Dictyosteliaceae</taxon>
        <taxon>Dictyostelium</taxon>
    </lineage>
</organism>
<accession>A0AAN7YU59</accession>
<dbReference type="EMBL" id="JAVFKY010000002">
    <property type="protein sequence ID" value="KAK5580186.1"/>
    <property type="molecule type" value="Genomic_DNA"/>
</dbReference>
<keyword evidence="3" id="KW-1185">Reference proteome</keyword>
<dbReference type="AlphaFoldDB" id="A0AAN7YU59"/>
<dbReference type="PANTHER" id="PTHR37508:SF1">
    <property type="entry name" value="TRANSMEMBRANE PROTEIN"/>
    <property type="match status" value="1"/>
</dbReference>
<evidence type="ECO:0000313" key="2">
    <source>
        <dbReference type="EMBL" id="KAK5580186.1"/>
    </source>
</evidence>
<dbReference type="Proteomes" id="UP001344447">
    <property type="component" value="Unassembled WGS sequence"/>
</dbReference>
<evidence type="ECO:0000313" key="3">
    <source>
        <dbReference type="Proteomes" id="UP001344447"/>
    </source>
</evidence>
<keyword evidence="1" id="KW-0175">Coiled coil</keyword>
<reference evidence="2 3" key="1">
    <citation type="submission" date="2023-11" db="EMBL/GenBank/DDBJ databases">
        <title>Dfirmibasis_genome.</title>
        <authorList>
            <person name="Edelbroek B."/>
            <person name="Kjellin J."/>
            <person name="Jerlstrom-Hultqvist J."/>
            <person name="Soderbom F."/>
        </authorList>
    </citation>
    <scope>NUCLEOTIDE SEQUENCE [LARGE SCALE GENOMIC DNA]</scope>
    <source>
        <strain evidence="2 3">TNS-C-14</strain>
    </source>
</reference>
<sequence length="403" mass="44959">MNSSIEVVPIDFISAPVRVIGDIPIAVGCNANVTVIVNNNLKLYESISLSDAIQSLATVGELLKVAHSASEGHIFGAPIFKIIIDHQSLVYETIITCFSFVNNCIGAIKNHEIALRIATRSPQKSMIYISKTAEKANKEMAENSQKLVDFIKKLVEKSTDFLVLATGGQKDTVASEEREDIKKKGELEAKLQSEISDLKEFAEKASKESTEERKIELVLKYFCAFTKPLTQDLQRKSNTDLAENVVQLKNLVVSGDYMTALIKCFEIIIKTMGKVRTIFENTRLFWALVKTQYDLLDDVINVTDLTGIASLNIKYQNDITNQIKSSGLIWLTLAQINFVDCEKITDVKKNFDEFMSNLPGRGEAEAMAKVCCDEILKNLGEENKKIDEVKNESDKIADELKEA</sequence>